<dbReference type="InterPro" id="IPR001810">
    <property type="entry name" value="F-box_dom"/>
</dbReference>
<dbReference type="InterPro" id="IPR013187">
    <property type="entry name" value="F-box-assoc_dom_typ3"/>
</dbReference>
<feature type="domain" description="F-box" evidence="1">
    <location>
        <begin position="17"/>
        <end position="63"/>
    </location>
</feature>
<dbReference type="PANTHER" id="PTHR31111:SF111">
    <property type="entry name" value="F-BOX DOMAIN-CONTAINING PROTEIN"/>
    <property type="match status" value="1"/>
</dbReference>
<accession>A0A6D2K5X6</accession>
<organism evidence="2 3">
    <name type="scientific">Microthlaspi erraticum</name>
    <dbReference type="NCBI Taxonomy" id="1685480"/>
    <lineage>
        <taxon>Eukaryota</taxon>
        <taxon>Viridiplantae</taxon>
        <taxon>Streptophyta</taxon>
        <taxon>Embryophyta</taxon>
        <taxon>Tracheophyta</taxon>
        <taxon>Spermatophyta</taxon>
        <taxon>Magnoliopsida</taxon>
        <taxon>eudicotyledons</taxon>
        <taxon>Gunneridae</taxon>
        <taxon>Pentapetalae</taxon>
        <taxon>rosids</taxon>
        <taxon>malvids</taxon>
        <taxon>Brassicales</taxon>
        <taxon>Brassicaceae</taxon>
        <taxon>Coluteocarpeae</taxon>
        <taxon>Microthlaspi</taxon>
    </lineage>
</organism>
<dbReference type="Gene3D" id="1.20.1280.50">
    <property type="match status" value="1"/>
</dbReference>
<dbReference type="InterPro" id="IPR036047">
    <property type="entry name" value="F-box-like_dom_sf"/>
</dbReference>
<evidence type="ECO:0000259" key="1">
    <source>
        <dbReference type="PROSITE" id="PS50181"/>
    </source>
</evidence>
<evidence type="ECO:0000313" key="2">
    <source>
        <dbReference type="EMBL" id="CAA7048482.1"/>
    </source>
</evidence>
<dbReference type="PANTHER" id="PTHR31111">
    <property type="entry name" value="BNAA05G37150D PROTEIN-RELATED"/>
    <property type="match status" value="1"/>
</dbReference>
<dbReference type="OrthoDB" id="1108608at2759"/>
<dbReference type="Pfam" id="PF08268">
    <property type="entry name" value="FBA_3"/>
    <property type="match status" value="1"/>
</dbReference>
<dbReference type="EMBL" id="CACVBM020001385">
    <property type="protein sequence ID" value="CAA7048482.1"/>
    <property type="molecule type" value="Genomic_DNA"/>
</dbReference>
<gene>
    <name evidence="2" type="ORF">MERR_LOCUS35717</name>
</gene>
<dbReference type="Pfam" id="PF00646">
    <property type="entry name" value="F-box"/>
    <property type="match status" value="1"/>
</dbReference>
<sequence>MEGKEQEHNKDDSNDGLSNIDTIPYDLTLEILTRLPVESLIRFQYVSKTWSSIIRSRKFIKSVVSMSSSTPSPRLLISFRNGKLTNKNAEKRLFFFTASSQEEDSSSSLVANLDMTLSSMDAYYYIRCASVNGFISLSHNGQFKICNPSTTQVITLPEIPGGADWNWNYSTCKYLGYDPVDDQYKAMCKKVSDSKEDQEHMVLTLGGDKKPSWRRMEGTTRDYCPLTKGICINGFVYYGAWTPIRFMERVVVCFDVRSEKLSFIELPSRNGINWEGTSALIDYKGKLANVNVHLSRDGVYYEFDIWVLENANGHQWSIKSCSFLRSWWDYLGDIPMSIQGANKNGEILITPKFLPRGGGSFYLLYFHTKSKSVRKVQVEGVADGEEFRRRYGIGKNDIDNDFLMILQILKEMSPMTVAALLMNPVLAPSDVADVASSNKPYIPSQHVWVESRN</sequence>
<dbReference type="Proteomes" id="UP000467841">
    <property type="component" value="Unassembled WGS sequence"/>
</dbReference>
<name>A0A6D2K5X6_9BRAS</name>
<keyword evidence="3" id="KW-1185">Reference proteome</keyword>
<evidence type="ECO:0000313" key="3">
    <source>
        <dbReference type="Proteomes" id="UP000467841"/>
    </source>
</evidence>
<dbReference type="SMART" id="SM00256">
    <property type="entry name" value="FBOX"/>
    <property type="match status" value="1"/>
</dbReference>
<dbReference type="CDD" id="cd22157">
    <property type="entry name" value="F-box_AtFBW1-like"/>
    <property type="match status" value="1"/>
</dbReference>
<protein>
    <recommendedName>
        <fullName evidence="1">F-box domain-containing protein</fullName>
    </recommendedName>
</protein>
<reference evidence="2" key="1">
    <citation type="submission" date="2020-01" db="EMBL/GenBank/DDBJ databases">
        <authorList>
            <person name="Mishra B."/>
        </authorList>
    </citation>
    <scope>NUCLEOTIDE SEQUENCE [LARGE SCALE GENOMIC DNA]</scope>
</reference>
<dbReference type="SUPFAM" id="SSF81383">
    <property type="entry name" value="F-box domain"/>
    <property type="match status" value="1"/>
</dbReference>
<dbReference type="AlphaFoldDB" id="A0A6D2K5X6"/>
<proteinExistence type="predicted"/>
<dbReference type="NCBIfam" id="TIGR01640">
    <property type="entry name" value="F_box_assoc_1"/>
    <property type="match status" value="1"/>
</dbReference>
<dbReference type="PROSITE" id="PS50181">
    <property type="entry name" value="FBOX"/>
    <property type="match status" value="1"/>
</dbReference>
<comment type="caution">
    <text evidence="2">The sequence shown here is derived from an EMBL/GenBank/DDBJ whole genome shotgun (WGS) entry which is preliminary data.</text>
</comment>
<dbReference type="InterPro" id="IPR017451">
    <property type="entry name" value="F-box-assoc_interact_dom"/>
</dbReference>